<evidence type="ECO:0000256" key="2">
    <source>
        <dbReference type="ARBA" id="ARBA00023157"/>
    </source>
</evidence>
<evidence type="ECO:0000256" key="1">
    <source>
        <dbReference type="ARBA" id="ARBA00022729"/>
    </source>
</evidence>
<feature type="region of interest" description="Disordered" evidence="3">
    <location>
        <begin position="572"/>
        <end position="610"/>
    </location>
</feature>
<dbReference type="Pfam" id="PF13385">
    <property type="entry name" value="Laminin_G_3"/>
    <property type="match status" value="1"/>
</dbReference>
<evidence type="ECO:0000259" key="4">
    <source>
        <dbReference type="SMART" id="SM00560"/>
    </source>
</evidence>
<keyword evidence="1" id="KW-0732">Signal</keyword>
<reference evidence="5 6" key="1">
    <citation type="submission" date="2023-07" db="EMBL/GenBank/DDBJ databases">
        <title>Sequencing the genomes of 1000 actinobacteria strains.</title>
        <authorList>
            <person name="Klenk H.-P."/>
        </authorList>
    </citation>
    <scope>NUCLEOTIDE SEQUENCE [LARGE SCALE GENOMIC DNA]</scope>
    <source>
        <strain evidence="5 6">DSM 46740</strain>
    </source>
</reference>
<dbReference type="EMBL" id="JAUSQU010000001">
    <property type="protein sequence ID" value="MDP9848837.1"/>
    <property type="molecule type" value="Genomic_DNA"/>
</dbReference>
<feature type="compositionally biased region" description="Basic and acidic residues" evidence="3">
    <location>
        <begin position="586"/>
        <end position="606"/>
    </location>
</feature>
<dbReference type="SUPFAM" id="SSF49899">
    <property type="entry name" value="Concanavalin A-like lectins/glucanases"/>
    <property type="match status" value="1"/>
</dbReference>
<comment type="caution">
    <text evidence="5">The sequence shown here is derived from an EMBL/GenBank/DDBJ whole genome shotgun (WGS) entry which is preliminary data.</text>
</comment>
<name>A0ABT9QQ04_9ACTN</name>
<proteinExistence type="predicted"/>
<gene>
    <name evidence="5" type="ORF">J2853_008048</name>
</gene>
<evidence type="ECO:0000256" key="3">
    <source>
        <dbReference type="SAM" id="MobiDB-lite"/>
    </source>
</evidence>
<feature type="domain" description="LamG-like jellyroll fold" evidence="4">
    <location>
        <begin position="112"/>
        <end position="242"/>
    </location>
</feature>
<keyword evidence="2" id="KW-1015">Disulfide bond</keyword>
<dbReference type="Pfam" id="PF14040">
    <property type="entry name" value="DNase_NucA_NucB"/>
    <property type="match status" value="1"/>
</dbReference>
<dbReference type="SMART" id="SM00560">
    <property type="entry name" value="LamGL"/>
    <property type="match status" value="1"/>
</dbReference>
<dbReference type="InterPro" id="IPR029476">
    <property type="entry name" value="DNase_NucA_NucB"/>
</dbReference>
<evidence type="ECO:0000313" key="5">
    <source>
        <dbReference type="EMBL" id="MDP9848837.1"/>
    </source>
</evidence>
<sequence length="749" mass="82802">MRTPALLVQVIDPAGKPLRAEAEIEHDPAATGQGSGQIWVGGADNVPAGTQASIAVAADTLTDGWKVRWRARAVSATAASAWSDWQQVTVDVTQPGEEPLAQTTGPVIRTDQSFTAAAWLRWSDKDGDYTVVEQKGTHQAPFRLGNEPLHGLVFTFTGADAADATVEGVLSDVEPPVGEWFHLAGVYDAAAKTASLYLNGNLVKTSPVSFATWHADGAMTLGSRMRGDLDEVNLFQQPLGADEVAALLTSPAAAASRPAAPSAAPSAALADGDFDYEHPSLEECHATQRAPRFTDSYSRMQERPYNACWTAWIGYTGWEEEDDGGIKKRKPAAWTMLFPPQLRIPAMLVNQLHPGDVFSFRATWVAHSYLGSANGREVYEGGDSTNGLRPQNMKFWLKFSDFGIYNTGIRRSALDDELEDMQLQFGLKTSPSCKITQGTATQNKTIKAWRGTYLEYLIEASKPETGKKDNVVCSVMPAITAYEGKKGNLPLWDQELLSSKGKRLSVVRWGHGVPANDLYAPSFRCDWRQLIGHNFGGCIYIRADRVFTMSKTKNHNFRDVIAHIEKALDQDRNADTNPPYRLGDTTADRDDEYPPAREKTGTERFKSIPGNYAAAPGTTAGLPLWRGADGNEDANRRVFSGHRFWVHKGTDREFYMGNSWGSNYCKYYNEDMYEEHGIGAMRCDEYPFASTQEGAAKDRLNYSVQAVWTSHNSRHGEALQDFYSQYRLLTYNPDHSVSSESPFWVKIVD</sequence>
<dbReference type="Proteomes" id="UP001225356">
    <property type="component" value="Unassembled WGS sequence"/>
</dbReference>
<evidence type="ECO:0000313" key="6">
    <source>
        <dbReference type="Proteomes" id="UP001225356"/>
    </source>
</evidence>
<dbReference type="InterPro" id="IPR006558">
    <property type="entry name" value="LamG-like"/>
</dbReference>
<dbReference type="InterPro" id="IPR013320">
    <property type="entry name" value="ConA-like_dom_sf"/>
</dbReference>
<organism evidence="5 6">
    <name type="scientific">Streptosporangium lutulentum</name>
    <dbReference type="NCBI Taxonomy" id="1461250"/>
    <lineage>
        <taxon>Bacteria</taxon>
        <taxon>Bacillati</taxon>
        <taxon>Actinomycetota</taxon>
        <taxon>Actinomycetes</taxon>
        <taxon>Streptosporangiales</taxon>
        <taxon>Streptosporangiaceae</taxon>
        <taxon>Streptosporangium</taxon>
    </lineage>
</organism>
<protein>
    <recommendedName>
        <fullName evidence="4">LamG-like jellyroll fold domain-containing protein</fullName>
    </recommendedName>
</protein>
<accession>A0ABT9QQ04</accession>
<dbReference type="Gene3D" id="2.60.120.200">
    <property type="match status" value="1"/>
</dbReference>
<dbReference type="RefSeq" id="WP_307566347.1">
    <property type="nucleotide sequence ID" value="NZ_JAUSQU010000001.1"/>
</dbReference>
<keyword evidence="6" id="KW-1185">Reference proteome</keyword>